<dbReference type="EnsemblPlants" id="Pp3c20_17640V3.2">
    <property type="protein sequence ID" value="Pp3c20_17640V3.2"/>
    <property type="gene ID" value="Pp3c20_17640"/>
</dbReference>
<dbReference type="InterPro" id="IPR009057">
    <property type="entry name" value="Homeodomain-like_sf"/>
</dbReference>
<feature type="region of interest" description="Disordered" evidence="1">
    <location>
        <begin position="308"/>
        <end position="406"/>
    </location>
</feature>
<dbReference type="PANTHER" id="PTHR33827:SF7">
    <property type="entry name" value="PROTEIN SAWADEE HOMEODOMAIN HOMOLOG 2"/>
    <property type="match status" value="1"/>
</dbReference>
<dbReference type="Gene3D" id="2.40.50.40">
    <property type="match status" value="1"/>
</dbReference>
<dbReference type="InterPro" id="IPR032001">
    <property type="entry name" value="SAWADEE_dom"/>
</dbReference>
<reference evidence="3 5" key="2">
    <citation type="journal article" date="2018" name="Plant J.">
        <title>The Physcomitrella patens chromosome-scale assembly reveals moss genome structure and evolution.</title>
        <authorList>
            <person name="Lang D."/>
            <person name="Ullrich K.K."/>
            <person name="Murat F."/>
            <person name="Fuchs J."/>
            <person name="Jenkins J."/>
            <person name="Haas F.B."/>
            <person name="Piednoel M."/>
            <person name="Gundlach H."/>
            <person name="Van Bel M."/>
            <person name="Meyberg R."/>
            <person name="Vives C."/>
            <person name="Morata J."/>
            <person name="Symeonidi A."/>
            <person name="Hiss M."/>
            <person name="Muchero W."/>
            <person name="Kamisugi Y."/>
            <person name="Saleh O."/>
            <person name="Blanc G."/>
            <person name="Decker E.L."/>
            <person name="van Gessel N."/>
            <person name="Grimwood J."/>
            <person name="Hayes R.D."/>
            <person name="Graham S.W."/>
            <person name="Gunter L.E."/>
            <person name="McDaniel S.F."/>
            <person name="Hoernstein S.N.W."/>
            <person name="Larsson A."/>
            <person name="Li F.W."/>
            <person name="Perroud P.F."/>
            <person name="Phillips J."/>
            <person name="Ranjan P."/>
            <person name="Rokshar D.S."/>
            <person name="Rothfels C.J."/>
            <person name="Schneider L."/>
            <person name="Shu S."/>
            <person name="Stevenson D.W."/>
            <person name="Thummler F."/>
            <person name="Tillich M."/>
            <person name="Villarreal Aguilar J.C."/>
            <person name="Widiez T."/>
            <person name="Wong G.K."/>
            <person name="Wymore A."/>
            <person name="Zhang Y."/>
            <person name="Zimmer A.D."/>
            <person name="Quatrano R.S."/>
            <person name="Mayer K.F.X."/>
            <person name="Goodstein D."/>
            <person name="Casacuberta J.M."/>
            <person name="Vandepoele K."/>
            <person name="Reski R."/>
            <person name="Cuming A.C."/>
            <person name="Tuskan G.A."/>
            <person name="Maumus F."/>
            <person name="Salse J."/>
            <person name="Schmutz J."/>
            <person name="Rensing S.A."/>
        </authorList>
    </citation>
    <scope>NUCLEOTIDE SEQUENCE [LARGE SCALE GENOMIC DNA]</scope>
    <source>
        <strain evidence="4 5">cv. Gransden 2004</strain>
    </source>
</reference>
<reference evidence="3 5" key="1">
    <citation type="journal article" date="2008" name="Science">
        <title>The Physcomitrella genome reveals evolutionary insights into the conquest of land by plants.</title>
        <authorList>
            <person name="Rensing S."/>
            <person name="Lang D."/>
            <person name="Zimmer A."/>
            <person name="Terry A."/>
            <person name="Salamov A."/>
            <person name="Shapiro H."/>
            <person name="Nishiyama T."/>
            <person name="Perroud P.-F."/>
            <person name="Lindquist E."/>
            <person name="Kamisugi Y."/>
            <person name="Tanahashi T."/>
            <person name="Sakakibara K."/>
            <person name="Fujita T."/>
            <person name="Oishi K."/>
            <person name="Shin-I T."/>
            <person name="Kuroki Y."/>
            <person name="Toyoda A."/>
            <person name="Suzuki Y."/>
            <person name="Hashimoto A."/>
            <person name="Yamaguchi K."/>
            <person name="Sugano A."/>
            <person name="Kohara Y."/>
            <person name="Fujiyama A."/>
            <person name="Anterola A."/>
            <person name="Aoki S."/>
            <person name="Ashton N."/>
            <person name="Barbazuk W.B."/>
            <person name="Barker E."/>
            <person name="Bennetzen J."/>
            <person name="Bezanilla M."/>
            <person name="Blankenship R."/>
            <person name="Cho S.H."/>
            <person name="Dutcher S."/>
            <person name="Estelle M."/>
            <person name="Fawcett J.A."/>
            <person name="Gundlach H."/>
            <person name="Hanada K."/>
            <person name="Heyl A."/>
            <person name="Hicks K.A."/>
            <person name="Hugh J."/>
            <person name="Lohr M."/>
            <person name="Mayer K."/>
            <person name="Melkozernov A."/>
            <person name="Murata T."/>
            <person name="Nelson D."/>
            <person name="Pils B."/>
            <person name="Prigge M."/>
            <person name="Reiss B."/>
            <person name="Renner T."/>
            <person name="Rombauts S."/>
            <person name="Rushton P."/>
            <person name="Sanderfoot A."/>
            <person name="Schween G."/>
            <person name="Shiu S.-H."/>
            <person name="Stueber K."/>
            <person name="Theodoulou F.L."/>
            <person name="Tu H."/>
            <person name="Van de Peer Y."/>
            <person name="Verrier P.J."/>
            <person name="Waters E."/>
            <person name="Wood A."/>
            <person name="Yang L."/>
            <person name="Cove D."/>
            <person name="Cuming A."/>
            <person name="Hasebe M."/>
            <person name="Lucas S."/>
            <person name="Mishler D.B."/>
            <person name="Reski R."/>
            <person name="Grigoriev I."/>
            <person name="Quatrano R.S."/>
            <person name="Boore J.L."/>
        </authorList>
    </citation>
    <scope>NUCLEOTIDE SEQUENCE [LARGE SCALE GENOMIC DNA]</scope>
    <source>
        <strain evidence="4 5">cv. Gransden 2004</strain>
    </source>
</reference>
<dbReference type="EnsemblPlants" id="Pp3c20_17640V3.4">
    <property type="protein sequence ID" value="Pp3c20_17640V3.4"/>
    <property type="gene ID" value="Pp3c20_17640"/>
</dbReference>
<dbReference type="Gramene" id="Pp3c20_17640V3.3">
    <property type="protein sequence ID" value="Pp3c20_17640V3.3"/>
    <property type="gene ID" value="Pp3c20_17640"/>
</dbReference>
<feature type="compositionally biased region" description="Polar residues" evidence="1">
    <location>
        <begin position="311"/>
        <end position="327"/>
    </location>
</feature>
<dbReference type="EnsemblPlants" id="Pp3c20_17640V3.5">
    <property type="protein sequence ID" value="Pp3c20_17640V3.5"/>
    <property type="gene ID" value="Pp3c20_17640"/>
</dbReference>
<dbReference type="GO" id="GO:0003682">
    <property type="term" value="F:chromatin binding"/>
    <property type="evidence" value="ECO:0007669"/>
    <property type="project" value="InterPro"/>
</dbReference>
<dbReference type="Gramene" id="Pp3c20_17640V3.4">
    <property type="protein sequence ID" value="Pp3c20_17640V3.4"/>
    <property type="gene ID" value="Pp3c20_17640"/>
</dbReference>
<dbReference type="RefSeq" id="XP_024358426.1">
    <property type="nucleotide sequence ID" value="XM_024502658.2"/>
</dbReference>
<gene>
    <name evidence="4" type="primary">LOC112273649</name>
    <name evidence="3" type="ORF">PHYPA_025264</name>
</gene>
<dbReference type="InterPro" id="IPR039276">
    <property type="entry name" value="SHH1/2"/>
</dbReference>
<accession>A0A2K1IVL7</accession>
<dbReference type="FunCoup" id="A0A2K1IVL7">
    <property type="interactions" value="2325"/>
</dbReference>
<dbReference type="Gramene" id="Pp3c20_17640V3.5">
    <property type="protein sequence ID" value="Pp3c20_17640V3.5"/>
    <property type="gene ID" value="Pp3c20_17640"/>
</dbReference>
<feature type="region of interest" description="Disordered" evidence="1">
    <location>
        <begin position="475"/>
        <end position="514"/>
    </location>
</feature>
<dbReference type="GeneID" id="112273649"/>
<protein>
    <recommendedName>
        <fullName evidence="2">SAWADEE domain-containing protein</fullName>
    </recommendedName>
</protein>
<sequence>MGRTPMSGGTAFRFLPAEVADMEKALDASNGATPARSIVETLADKFTNSSERSGQRPVQWKQVWNWFQNRRHAQKAKIDKLKGVGPGGETPSAAKSVVVAGPSAAKKPNVHVPMDFEAKSARDGAWYDVSAFINKRTGENGEPEVRVRFAGFGSEEDEWVNIATAVRQRSLPCETTECVAVLPGDLILCFQEGSEQALYFDADILDVQRRRHDVRGCRCRFWVRYRHDQTEEVVPLRKVCRRPETEQRLQQAREANASSNKFPNKDIVVEASSRPLNGTPNTIAAPPMPLTTPATPLQLSAAFTATPLPGASSNFHTPIQPGTTTPGLTPVQPLPMQPLNTPDVKSSIPHQAPPSNTAATHQGTTPVPAVSASQGLLPSAPTAAVTQPMASTSAQQQTTTSIESSLAHQLSISAPAQHHAPPVSNAVEPAQQQLAADVAVIKPGVSRASDEEAVASTGVPEIDNVDSVKPTLAVEQTGPSTVTQVDSSTTVGLSTGTSGGTTPKEEEKPLAGKT</sequence>
<dbReference type="KEGG" id="ppp:112273649"/>
<reference evidence="4" key="3">
    <citation type="submission" date="2020-12" db="UniProtKB">
        <authorList>
            <consortium name="EnsemblPlants"/>
        </authorList>
    </citation>
    <scope>IDENTIFICATION</scope>
</reference>
<proteinExistence type="predicted"/>
<feature type="domain" description="SAWADEE" evidence="2">
    <location>
        <begin position="114"/>
        <end position="240"/>
    </location>
</feature>
<feature type="compositionally biased region" description="Low complexity" evidence="1">
    <location>
        <begin position="480"/>
        <end position="502"/>
    </location>
</feature>
<dbReference type="EnsemblPlants" id="Pp3c20_17640V3.1">
    <property type="protein sequence ID" value="Pp3c20_17640V3.1"/>
    <property type="gene ID" value="Pp3c20_17640"/>
</dbReference>
<dbReference type="STRING" id="3218.A0A2K1IVL7"/>
<dbReference type="OrthoDB" id="2018059at2759"/>
<dbReference type="Proteomes" id="UP000006727">
    <property type="component" value="Chromosome 20"/>
</dbReference>
<evidence type="ECO:0000313" key="5">
    <source>
        <dbReference type="Proteomes" id="UP000006727"/>
    </source>
</evidence>
<keyword evidence="5" id="KW-1185">Reference proteome</keyword>
<feature type="region of interest" description="Disordered" evidence="1">
    <location>
        <begin position="272"/>
        <end position="294"/>
    </location>
</feature>
<organism evidence="3">
    <name type="scientific">Physcomitrium patens</name>
    <name type="common">Spreading-leaved earth moss</name>
    <name type="synonym">Physcomitrella patens</name>
    <dbReference type="NCBI Taxonomy" id="3218"/>
    <lineage>
        <taxon>Eukaryota</taxon>
        <taxon>Viridiplantae</taxon>
        <taxon>Streptophyta</taxon>
        <taxon>Embryophyta</taxon>
        <taxon>Bryophyta</taxon>
        <taxon>Bryophytina</taxon>
        <taxon>Bryopsida</taxon>
        <taxon>Funariidae</taxon>
        <taxon>Funariales</taxon>
        <taxon>Funariaceae</taxon>
        <taxon>Physcomitrium</taxon>
    </lineage>
</organism>
<dbReference type="AlphaFoldDB" id="A0A2K1IVL7"/>
<dbReference type="EMBL" id="ABEU02000020">
    <property type="protein sequence ID" value="PNR33321.1"/>
    <property type="molecule type" value="Genomic_DNA"/>
</dbReference>
<dbReference type="SUPFAM" id="SSF46689">
    <property type="entry name" value="Homeodomain-like"/>
    <property type="match status" value="1"/>
</dbReference>
<dbReference type="Gramene" id="Pp3c20_17640V3.2">
    <property type="protein sequence ID" value="Pp3c20_17640V3.2"/>
    <property type="gene ID" value="Pp3c20_17640"/>
</dbReference>
<dbReference type="Pfam" id="PF16719">
    <property type="entry name" value="SAWADEE"/>
    <property type="match status" value="1"/>
</dbReference>
<dbReference type="PaxDb" id="3218-PP1S44_245V6.1"/>
<feature type="compositionally biased region" description="Polar residues" evidence="1">
    <location>
        <begin position="353"/>
        <end position="376"/>
    </location>
</feature>
<evidence type="ECO:0000256" key="1">
    <source>
        <dbReference type="SAM" id="MobiDB-lite"/>
    </source>
</evidence>
<dbReference type="PANTHER" id="PTHR33827">
    <property type="entry name" value="PROTEIN SAWADEE HOMEODOMAIN HOMOLOG 2"/>
    <property type="match status" value="1"/>
</dbReference>
<dbReference type="Gene3D" id="2.30.30.140">
    <property type="match status" value="1"/>
</dbReference>
<dbReference type="EnsemblPlants" id="Pp3c20_17640V3.3">
    <property type="protein sequence ID" value="Pp3c20_17640V3.3"/>
    <property type="gene ID" value="Pp3c20_17640"/>
</dbReference>
<evidence type="ECO:0000259" key="2">
    <source>
        <dbReference type="Pfam" id="PF16719"/>
    </source>
</evidence>
<feature type="compositionally biased region" description="Low complexity" evidence="1">
    <location>
        <begin position="386"/>
        <end position="405"/>
    </location>
</feature>
<evidence type="ECO:0000313" key="4">
    <source>
        <dbReference type="EnsemblPlants" id="Pp3c20_17640V3.1"/>
    </source>
</evidence>
<feature type="compositionally biased region" description="Basic and acidic residues" evidence="1">
    <location>
        <begin position="503"/>
        <end position="514"/>
    </location>
</feature>
<evidence type="ECO:0000313" key="3">
    <source>
        <dbReference type="EMBL" id="PNR33321.1"/>
    </source>
</evidence>
<dbReference type="Gramene" id="Pp3c20_17640V3.1">
    <property type="protein sequence ID" value="Pp3c20_17640V3.1"/>
    <property type="gene ID" value="Pp3c20_17640"/>
</dbReference>
<name>A0A2K1IVL7_PHYPA</name>